<feature type="domain" description="Cytochrome oxidase subunit II copper A binding" evidence="15">
    <location>
        <begin position="137"/>
        <end position="278"/>
    </location>
</feature>
<feature type="transmembrane region" description="Helical" evidence="14">
    <location>
        <begin position="108"/>
        <end position="132"/>
    </location>
</feature>
<keyword evidence="6 13" id="KW-0479">Metal-binding</keyword>
<dbReference type="FunFam" id="2.60.40.420:FF:000001">
    <property type="entry name" value="Cytochrome c oxidase subunit 2"/>
    <property type="match status" value="1"/>
</dbReference>
<evidence type="ECO:0000256" key="9">
    <source>
        <dbReference type="ARBA" id="ARBA00022989"/>
    </source>
</evidence>
<dbReference type="GO" id="GO:0042773">
    <property type="term" value="P:ATP synthesis coupled electron transport"/>
    <property type="evidence" value="ECO:0007669"/>
    <property type="project" value="TreeGrafter"/>
</dbReference>
<dbReference type="GO" id="GO:0016491">
    <property type="term" value="F:oxidoreductase activity"/>
    <property type="evidence" value="ECO:0007669"/>
    <property type="project" value="InterPro"/>
</dbReference>
<dbReference type="NCBIfam" id="TIGR02866">
    <property type="entry name" value="CoxB"/>
    <property type="match status" value="1"/>
</dbReference>
<dbReference type="RefSeq" id="YP_009546852.1">
    <property type="nucleotide sequence ID" value="NC_040163.1"/>
</dbReference>
<dbReference type="PROSITE" id="PS50999">
    <property type="entry name" value="COX2_TM"/>
    <property type="match status" value="1"/>
</dbReference>
<evidence type="ECO:0000256" key="8">
    <source>
        <dbReference type="ARBA" id="ARBA00022982"/>
    </source>
</evidence>
<feature type="transmembrane region" description="Helical" evidence="14">
    <location>
        <begin position="16"/>
        <end position="37"/>
    </location>
</feature>
<sequence length="283" mass="32027">MNSRLIINFIMFLKKLYYCILITFFNTCGISFCDAPLSATSTMFDRLGFQEPASPLMEGLIALHSDIWAIMLFVAGFVLYMMCAILYKFSANSSDISYKVHHHSLIEIIWTTVPALILCVIAIPSFTLLYSLDEVIEPSLTIKAIGRQWYWSYEYGDYEVHDGLVTNGITFDSNILQDDDLEQGQLRLLDVDNRLVLPVNKHIRLLTSGGDVIHSFAVPSLGVKLDAIPGRLNQTMLFIKRQGVFYGQCSELCGSSHGMMPIALEAVREQDYVDWVNIKLQEM</sequence>
<evidence type="ECO:0000256" key="4">
    <source>
        <dbReference type="ARBA" id="ARBA00022660"/>
    </source>
</evidence>
<dbReference type="InterPro" id="IPR002429">
    <property type="entry name" value="CcO_II-like_C"/>
</dbReference>
<feature type="domain" description="Cytochrome oxidase subunit II transmembrane region profile" evidence="16">
    <location>
        <begin position="41"/>
        <end position="136"/>
    </location>
</feature>
<evidence type="ECO:0000313" key="17">
    <source>
        <dbReference type="EMBL" id="AYP41052.1"/>
    </source>
</evidence>
<keyword evidence="8 13" id="KW-0249">Electron transport</keyword>
<keyword evidence="10 13" id="KW-0186">Copper</keyword>
<dbReference type="GO" id="GO:0005743">
    <property type="term" value="C:mitochondrial inner membrane"/>
    <property type="evidence" value="ECO:0007669"/>
    <property type="project" value="UniProtKB-SubCell"/>
</dbReference>
<dbReference type="InterPro" id="IPR001505">
    <property type="entry name" value="Copper_CuA"/>
</dbReference>
<keyword evidence="3 13" id="KW-0813">Transport</keyword>
<name>A0A3G2ZMQ7_9CHLO</name>
<dbReference type="CDD" id="cd13912">
    <property type="entry name" value="CcO_II_C"/>
    <property type="match status" value="1"/>
</dbReference>
<evidence type="ECO:0000256" key="1">
    <source>
        <dbReference type="ARBA" id="ARBA00004141"/>
    </source>
</evidence>
<dbReference type="GeneID" id="38573531"/>
<organism evidence="17">
    <name type="scientific">Ulva expansa</name>
    <dbReference type="NCBI Taxonomy" id="2293988"/>
    <lineage>
        <taxon>Eukaryota</taxon>
        <taxon>Viridiplantae</taxon>
        <taxon>Chlorophyta</taxon>
        <taxon>core chlorophytes</taxon>
        <taxon>Ulvophyceae</taxon>
        <taxon>OUU clade</taxon>
        <taxon>Ulvales</taxon>
        <taxon>Ulvaceae</taxon>
        <taxon>Ulva</taxon>
    </lineage>
</organism>
<dbReference type="Pfam" id="PF00116">
    <property type="entry name" value="COX2"/>
    <property type="match status" value="1"/>
</dbReference>
<evidence type="ECO:0000256" key="7">
    <source>
        <dbReference type="ARBA" id="ARBA00022967"/>
    </source>
</evidence>
<evidence type="ECO:0000256" key="11">
    <source>
        <dbReference type="ARBA" id="ARBA00023136"/>
    </source>
</evidence>
<evidence type="ECO:0000256" key="6">
    <source>
        <dbReference type="ARBA" id="ARBA00022723"/>
    </source>
</evidence>
<evidence type="ECO:0000256" key="12">
    <source>
        <dbReference type="ARBA" id="ARBA00049512"/>
    </source>
</evidence>
<comment type="catalytic activity">
    <reaction evidence="12">
        <text>4 Fe(II)-[cytochrome c] + O2 + 8 H(+)(in) = 4 Fe(III)-[cytochrome c] + 2 H2O + 4 H(+)(out)</text>
        <dbReference type="Rhea" id="RHEA:11436"/>
        <dbReference type="Rhea" id="RHEA-COMP:10350"/>
        <dbReference type="Rhea" id="RHEA-COMP:14399"/>
        <dbReference type="ChEBI" id="CHEBI:15377"/>
        <dbReference type="ChEBI" id="CHEBI:15378"/>
        <dbReference type="ChEBI" id="CHEBI:15379"/>
        <dbReference type="ChEBI" id="CHEBI:29033"/>
        <dbReference type="ChEBI" id="CHEBI:29034"/>
        <dbReference type="EC" id="7.1.1.9"/>
    </reaction>
    <physiologicalReaction direction="left-to-right" evidence="12">
        <dbReference type="Rhea" id="RHEA:11437"/>
    </physiologicalReaction>
</comment>
<comment type="cofactor">
    <cofactor evidence="13">
        <name>Cu cation</name>
        <dbReference type="ChEBI" id="CHEBI:23378"/>
    </cofactor>
    <text evidence="13">Binds a copper A center.</text>
</comment>
<keyword evidence="11 13" id="KW-0472">Membrane</keyword>
<dbReference type="InterPro" id="IPR011759">
    <property type="entry name" value="Cyt_c_oxidase_su2_TM_dom"/>
</dbReference>
<dbReference type="InterPro" id="IPR008972">
    <property type="entry name" value="Cupredoxin"/>
</dbReference>
<dbReference type="InterPro" id="IPR045187">
    <property type="entry name" value="CcO_II"/>
</dbReference>
<keyword evidence="7" id="KW-1278">Translocase</keyword>
<dbReference type="PROSITE" id="PS00078">
    <property type="entry name" value="COX2"/>
    <property type="match status" value="1"/>
</dbReference>
<proteinExistence type="inferred from homology"/>
<dbReference type="SUPFAM" id="SSF49503">
    <property type="entry name" value="Cupredoxins"/>
    <property type="match status" value="1"/>
</dbReference>
<dbReference type="PRINTS" id="PR01166">
    <property type="entry name" value="CYCOXIDASEII"/>
</dbReference>
<dbReference type="Gene3D" id="2.60.40.420">
    <property type="entry name" value="Cupredoxins - blue copper proteins"/>
    <property type="match status" value="1"/>
</dbReference>
<keyword evidence="13" id="KW-0999">Mitochondrion inner membrane</keyword>
<keyword evidence="13 17" id="KW-0496">Mitochondrion</keyword>
<dbReference type="PANTHER" id="PTHR22888">
    <property type="entry name" value="CYTOCHROME C OXIDASE, SUBUNIT II"/>
    <property type="match status" value="1"/>
</dbReference>
<dbReference type="EMBL" id="MH730971">
    <property type="protein sequence ID" value="AYP41052.1"/>
    <property type="molecule type" value="Genomic_DNA"/>
</dbReference>
<geneLocation type="mitochondrion" evidence="17"/>
<dbReference type="PANTHER" id="PTHR22888:SF9">
    <property type="entry name" value="CYTOCHROME C OXIDASE SUBUNIT 2"/>
    <property type="match status" value="1"/>
</dbReference>
<dbReference type="GO" id="GO:0004129">
    <property type="term" value="F:cytochrome-c oxidase activity"/>
    <property type="evidence" value="ECO:0007669"/>
    <property type="project" value="UniProtKB-EC"/>
</dbReference>
<dbReference type="Pfam" id="PF02790">
    <property type="entry name" value="COX2_TM"/>
    <property type="match status" value="1"/>
</dbReference>
<dbReference type="SUPFAM" id="SSF81464">
    <property type="entry name" value="Cytochrome c oxidase subunit II-like, transmembrane region"/>
    <property type="match status" value="1"/>
</dbReference>
<protein>
    <recommendedName>
        <fullName evidence="13">Cytochrome c oxidase subunit 2</fullName>
    </recommendedName>
</protein>
<evidence type="ECO:0000256" key="14">
    <source>
        <dbReference type="SAM" id="Phobius"/>
    </source>
</evidence>
<evidence type="ECO:0000256" key="13">
    <source>
        <dbReference type="RuleBase" id="RU000457"/>
    </source>
</evidence>
<comment type="function">
    <text evidence="13">Component of the cytochrome c oxidase, the last enzyme in the mitochondrial electron transport chain which drives oxidative phosphorylation. The respiratory chain contains 3 multisubunit complexes succinate dehydrogenase (complex II, CII), ubiquinol-cytochrome c oxidoreductase (cytochrome b-c1 complex, complex III, CIII) and cytochrome c oxidase (complex IV, CIV), that cooperate to transfer electrons derived from NADH and succinate to molecular oxygen, creating an electrochemical gradient over the inner membrane that drives transmembrane transport and the ATP synthase. Cytochrome c oxidase is the component of the respiratory chain that catalyzes the reduction of oxygen to water. Electrons originating from reduced cytochrome c in the intermembrane space (IMS) are transferred via the dinuclear copper A center (CU(A)) of subunit 2 and heme A of subunit 1 to the active site in subunit 1, a binuclear center (BNC) formed by heme A3 and copper B (CU(B)). The BNC reduces molecular oxygen to 2 water molecules using 4 electrons from cytochrome c in the IMS and 4 protons from the mitochondrial matrix.</text>
</comment>
<evidence type="ECO:0000259" key="16">
    <source>
        <dbReference type="PROSITE" id="PS50999"/>
    </source>
</evidence>
<comment type="subcellular location">
    <subcellularLocation>
        <location evidence="1">Membrane</location>
        <topology evidence="1">Multi-pass membrane protein</topology>
    </subcellularLocation>
    <subcellularLocation>
        <location evidence="13">Mitochondrion inner membrane</location>
        <topology evidence="13">Multi-pass membrane protein</topology>
    </subcellularLocation>
</comment>
<dbReference type="PROSITE" id="PS50857">
    <property type="entry name" value="COX2_CUA"/>
    <property type="match status" value="1"/>
</dbReference>
<comment type="similarity">
    <text evidence="2 13">Belongs to the cytochrome c oxidase subunit 2 family.</text>
</comment>
<reference evidence="17" key="1">
    <citation type="journal article" date="2018" name="Mitochondrial DNA Part B Resour">
        <title>Mitogenome analysis of a green tide forming Ulva from California, USA confirms its identity as Ulva expansa (Ulvaceae, Chlorophyta).</title>
        <authorList>
            <person name="Hughey J.R."/>
            <person name="Miller K.A."/>
            <person name="Gabrielson P.W."/>
        </authorList>
    </citation>
    <scope>NUCLEOTIDE SEQUENCE</scope>
</reference>
<evidence type="ECO:0000256" key="3">
    <source>
        <dbReference type="ARBA" id="ARBA00022448"/>
    </source>
</evidence>
<gene>
    <name evidence="17" type="primary">cox2</name>
</gene>
<dbReference type="GO" id="GO:0005507">
    <property type="term" value="F:copper ion binding"/>
    <property type="evidence" value="ECO:0007669"/>
    <property type="project" value="InterPro"/>
</dbReference>
<dbReference type="InterPro" id="IPR034210">
    <property type="entry name" value="CcO_II_C"/>
</dbReference>
<keyword evidence="9 14" id="KW-1133">Transmembrane helix</keyword>
<keyword evidence="4 13" id="KW-0679">Respiratory chain</keyword>
<evidence type="ECO:0000259" key="15">
    <source>
        <dbReference type="PROSITE" id="PS50857"/>
    </source>
</evidence>
<dbReference type="Gene3D" id="1.10.287.90">
    <property type="match status" value="1"/>
</dbReference>
<evidence type="ECO:0000256" key="5">
    <source>
        <dbReference type="ARBA" id="ARBA00022692"/>
    </source>
</evidence>
<keyword evidence="5 13" id="KW-0812">Transmembrane</keyword>
<evidence type="ECO:0000256" key="10">
    <source>
        <dbReference type="ARBA" id="ARBA00023008"/>
    </source>
</evidence>
<dbReference type="InterPro" id="IPR014222">
    <property type="entry name" value="Cyt_c_oxidase_su2"/>
</dbReference>
<dbReference type="InterPro" id="IPR036257">
    <property type="entry name" value="Cyt_c_oxidase_su2_TM_sf"/>
</dbReference>
<dbReference type="AlphaFoldDB" id="A0A3G2ZMQ7"/>
<accession>A0A3G2ZMQ7</accession>
<evidence type="ECO:0000256" key="2">
    <source>
        <dbReference type="ARBA" id="ARBA00007866"/>
    </source>
</evidence>
<feature type="transmembrane region" description="Helical" evidence="14">
    <location>
        <begin position="67"/>
        <end position="87"/>
    </location>
</feature>